<reference evidence="8" key="2">
    <citation type="submission" date="2017-03" db="EMBL/GenBank/DDBJ databases">
        <title>Bacillus sp. V-88(T) DSM27956, whole genome shotgun sequencing project.</title>
        <authorList>
            <person name="Dastager S.G."/>
            <person name="Neurgaonkar P.S."/>
            <person name="Dharne M.S."/>
        </authorList>
    </citation>
    <scope>NUCLEOTIDE SEQUENCE [LARGE SCALE GENOMIC DNA]</scope>
    <source>
        <strain evidence="8">DSM 25145</strain>
    </source>
</reference>
<name>A0A1N7ATF9_9BACI</name>
<dbReference type="GO" id="GO:0003700">
    <property type="term" value="F:DNA-binding transcription factor activity"/>
    <property type="evidence" value="ECO:0007669"/>
    <property type="project" value="InterPro"/>
</dbReference>
<dbReference type="Proteomes" id="UP000186385">
    <property type="component" value="Unassembled WGS sequence"/>
</dbReference>
<keyword evidence="1" id="KW-0805">Transcription regulation</keyword>
<dbReference type="EMBL" id="FTLX01000008">
    <property type="protein sequence ID" value="SIR42302.1"/>
    <property type="molecule type" value="Genomic_DNA"/>
</dbReference>
<feature type="domain" description="HTH marR-type" evidence="4">
    <location>
        <begin position="1"/>
        <end position="138"/>
    </location>
</feature>
<keyword evidence="2 6" id="KW-0238">DNA-binding</keyword>
<dbReference type="GO" id="GO:0003677">
    <property type="term" value="F:DNA binding"/>
    <property type="evidence" value="ECO:0007669"/>
    <property type="project" value="UniProtKB-KW"/>
</dbReference>
<dbReference type="InterPro" id="IPR000835">
    <property type="entry name" value="HTH_MarR-typ"/>
</dbReference>
<evidence type="ECO:0000313" key="5">
    <source>
        <dbReference type="EMBL" id="OXS75074.1"/>
    </source>
</evidence>
<protein>
    <submittedName>
        <fullName evidence="6">DNA-binding transcriptional regulator, MarR family</fullName>
    </submittedName>
    <submittedName>
        <fullName evidence="5">MarR family transcriptional regulator</fullName>
    </submittedName>
</protein>
<dbReference type="Pfam" id="PF12802">
    <property type="entry name" value="MarR_2"/>
    <property type="match status" value="1"/>
</dbReference>
<accession>A0A1N7ATF9</accession>
<dbReference type="Proteomes" id="UP000215545">
    <property type="component" value="Unassembled WGS sequence"/>
</dbReference>
<dbReference type="SUPFAM" id="SSF46785">
    <property type="entry name" value="Winged helix' DNA-binding domain"/>
    <property type="match status" value="1"/>
</dbReference>
<dbReference type="InterPro" id="IPR036388">
    <property type="entry name" value="WH-like_DNA-bd_sf"/>
</dbReference>
<evidence type="ECO:0000256" key="2">
    <source>
        <dbReference type="ARBA" id="ARBA00023125"/>
    </source>
</evidence>
<proteinExistence type="predicted"/>
<evidence type="ECO:0000256" key="3">
    <source>
        <dbReference type="ARBA" id="ARBA00023163"/>
    </source>
</evidence>
<dbReference type="SMART" id="SM00347">
    <property type="entry name" value="HTH_MARR"/>
    <property type="match status" value="1"/>
</dbReference>
<dbReference type="OrthoDB" id="2314798at2"/>
<dbReference type="STRING" id="1017273.SAMN05443094_10823"/>
<evidence type="ECO:0000313" key="8">
    <source>
        <dbReference type="Proteomes" id="UP000215545"/>
    </source>
</evidence>
<evidence type="ECO:0000259" key="4">
    <source>
        <dbReference type="PROSITE" id="PS50995"/>
    </source>
</evidence>
<dbReference type="PANTHER" id="PTHR42756">
    <property type="entry name" value="TRANSCRIPTIONAL REGULATOR, MARR"/>
    <property type="match status" value="1"/>
</dbReference>
<evidence type="ECO:0000313" key="7">
    <source>
        <dbReference type="Proteomes" id="UP000186385"/>
    </source>
</evidence>
<dbReference type="PROSITE" id="PS50995">
    <property type="entry name" value="HTH_MARR_2"/>
    <property type="match status" value="1"/>
</dbReference>
<reference evidence="5" key="3">
    <citation type="submission" date="2017-03" db="EMBL/GenBank/DDBJ databases">
        <authorList>
            <person name="Dastager S.G."/>
            <person name="Neurgaonkar P.S."/>
            <person name="Dharne M.S."/>
        </authorList>
    </citation>
    <scope>NUCLEOTIDE SEQUENCE</scope>
    <source>
        <strain evidence="5">DSM 25145</strain>
    </source>
</reference>
<keyword evidence="8" id="KW-1185">Reference proteome</keyword>
<gene>
    <name evidence="5" type="ORF">B1B05_15170</name>
    <name evidence="6" type="ORF">SAMN05443094_10823</name>
</gene>
<organism evidence="6 7">
    <name type="scientific">Domibacillus enclensis</name>
    <dbReference type="NCBI Taxonomy" id="1017273"/>
    <lineage>
        <taxon>Bacteria</taxon>
        <taxon>Bacillati</taxon>
        <taxon>Bacillota</taxon>
        <taxon>Bacilli</taxon>
        <taxon>Bacillales</taxon>
        <taxon>Bacillaceae</taxon>
        <taxon>Domibacillus</taxon>
    </lineage>
</organism>
<dbReference type="EMBL" id="MWSK01000008">
    <property type="protein sequence ID" value="OXS75074.1"/>
    <property type="molecule type" value="Genomic_DNA"/>
</dbReference>
<evidence type="ECO:0000313" key="6">
    <source>
        <dbReference type="EMBL" id="SIR42302.1"/>
    </source>
</evidence>
<reference evidence="6 7" key="1">
    <citation type="submission" date="2017-01" db="EMBL/GenBank/DDBJ databases">
        <authorList>
            <person name="Mah S.A."/>
            <person name="Swanson W.J."/>
            <person name="Moy G.W."/>
            <person name="Vacquier V.D."/>
        </authorList>
    </citation>
    <scope>NUCLEOTIDE SEQUENCE [LARGE SCALE GENOMIC DNA]</scope>
    <source>
        <strain evidence="6 7">NIO-1016</strain>
    </source>
</reference>
<keyword evidence="3" id="KW-0804">Transcription</keyword>
<dbReference type="RefSeq" id="WP_045850662.1">
    <property type="nucleotide sequence ID" value="NZ_FTLX01000008.1"/>
</dbReference>
<dbReference type="AlphaFoldDB" id="A0A1N7ATF9"/>
<evidence type="ECO:0000256" key="1">
    <source>
        <dbReference type="ARBA" id="ARBA00023015"/>
    </source>
</evidence>
<sequence length="142" mass="16733">MDNRRLFYQFVAFTADVHRVKHDWTKDAKPDQLTPVQYTILEYIAVSQPVTLSDISDCYHMTMSNASREIKKLADKKLIEKKENEQDRRKQHICLSKKGQETMDETFSLVEAQFLHRIQHATEAEKEEISRALDVLQAKIFY</sequence>
<dbReference type="PANTHER" id="PTHR42756:SF1">
    <property type="entry name" value="TRANSCRIPTIONAL REPRESSOR OF EMRAB OPERON"/>
    <property type="match status" value="1"/>
</dbReference>
<dbReference type="InterPro" id="IPR036390">
    <property type="entry name" value="WH_DNA-bd_sf"/>
</dbReference>
<dbReference type="Gene3D" id="1.10.10.10">
    <property type="entry name" value="Winged helix-like DNA-binding domain superfamily/Winged helix DNA-binding domain"/>
    <property type="match status" value="1"/>
</dbReference>